<name>A0ABV7U4B1_9RHOB</name>
<sequence>MTRISAILATSLLAFSAAWAQTAPVPAVDQPRAVNEAPAARTEVQGQSGEGACPTADAVAQPATRPQPGAGGTDPNNTGSTGWTGGTGGSQIGTNAQGAVPASPTWQPPTARGLDLAGRAEPAAMQAAPDC</sequence>
<organism evidence="3 4">
    <name type="scientific">Paracoccus angustae</name>
    <dbReference type="NCBI Taxonomy" id="1671480"/>
    <lineage>
        <taxon>Bacteria</taxon>
        <taxon>Pseudomonadati</taxon>
        <taxon>Pseudomonadota</taxon>
        <taxon>Alphaproteobacteria</taxon>
        <taxon>Rhodobacterales</taxon>
        <taxon>Paracoccaceae</taxon>
        <taxon>Paracoccus</taxon>
    </lineage>
</organism>
<feature type="region of interest" description="Disordered" evidence="1">
    <location>
        <begin position="28"/>
        <end position="131"/>
    </location>
</feature>
<feature type="compositionally biased region" description="Gly residues" evidence="1">
    <location>
        <begin position="82"/>
        <end position="91"/>
    </location>
</feature>
<evidence type="ECO:0000313" key="3">
    <source>
        <dbReference type="EMBL" id="MFC3629801.1"/>
    </source>
</evidence>
<protein>
    <submittedName>
        <fullName evidence="3">Uncharacterized protein</fullName>
    </submittedName>
</protein>
<dbReference type="EMBL" id="JBHRXY010000006">
    <property type="protein sequence ID" value="MFC3629801.1"/>
    <property type="molecule type" value="Genomic_DNA"/>
</dbReference>
<feature type="chain" id="PRO_5047460140" evidence="2">
    <location>
        <begin position="21"/>
        <end position="131"/>
    </location>
</feature>
<evidence type="ECO:0000313" key="4">
    <source>
        <dbReference type="Proteomes" id="UP001595539"/>
    </source>
</evidence>
<keyword evidence="2" id="KW-0732">Signal</keyword>
<proteinExistence type="predicted"/>
<reference evidence="4" key="1">
    <citation type="journal article" date="2019" name="Int. J. Syst. Evol. Microbiol.">
        <title>The Global Catalogue of Microorganisms (GCM) 10K type strain sequencing project: providing services to taxonomists for standard genome sequencing and annotation.</title>
        <authorList>
            <consortium name="The Broad Institute Genomics Platform"/>
            <consortium name="The Broad Institute Genome Sequencing Center for Infectious Disease"/>
            <person name="Wu L."/>
            <person name="Ma J."/>
        </authorList>
    </citation>
    <scope>NUCLEOTIDE SEQUENCE [LARGE SCALE GENOMIC DNA]</scope>
    <source>
        <strain evidence="4">KCTC 42473</strain>
    </source>
</reference>
<feature type="signal peptide" evidence="2">
    <location>
        <begin position="1"/>
        <end position="20"/>
    </location>
</feature>
<comment type="caution">
    <text evidence="3">The sequence shown here is derived from an EMBL/GenBank/DDBJ whole genome shotgun (WGS) entry which is preliminary data.</text>
</comment>
<gene>
    <name evidence="3" type="ORF">ACFOM8_10125</name>
</gene>
<evidence type="ECO:0000256" key="2">
    <source>
        <dbReference type="SAM" id="SignalP"/>
    </source>
</evidence>
<accession>A0ABV7U4B1</accession>
<dbReference type="Proteomes" id="UP001595539">
    <property type="component" value="Unassembled WGS sequence"/>
</dbReference>
<dbReference type="RefSeq" id="WP_377761236.1">
    <property type="nucleotide sequence ID" value="NZ_JBHRXY010000006.1"/>
</dbReference>
<keyword evidence="4" id="KW-1185">Reference proteome</keyword>
<evidence type="ECO:0000256" key="1">
    <source>
        <dbReference type="SAM" id="MobiDB-lite"/>
    </source>
</evidence>